<dbReference type="EMBL" id="AYGX02000146">
    <property type="protein sequence ID" value="KRO25562.1"/>
    <property type="molecule type" value="Genomic_DNA"/>
</dbReference>
<dbReference type="InterPro" id="IPR046348">
    <property type="entry name" value="SIS_dom_sf"/>
</dbReference>
<sequence>MNLINKLKQQNLFSYNEQLIVDYLLAHPERSLKMSIYELATQTHSSTSTIVRLCKRCELSGFKEFKIVFARDLENYYQQVKNIDANNPFDQQDTDLMIANKIAKLTSETVMTTQRLLSDHKLKHATEMLLAAQNIYAIGVSGNFIRLRDFQLKLLRIGYCIRTFDLQAEQYYLALNSHPQDIALIVSYSGTTAEVVNDAKTFYQNHTPILAITGDEHSPLAKYATELLLLPTHERTTYKVSNFSSQLAVEYLLNVLYSCIFNRNFEKNYLSQKPTPISKFDF</sequence>
<keyword evidence="7" id="KW-1185">Reference proteome</keyword>
<evidence type="ECO:0000256" key="3">
    <source>
        <dbReference type="ARBA" id="ARBA00023163"/>
    </source>
</evidence>
<dbReference type="Pfam" id="PF01418">
    <property type="entry name" value="HTH_6"/>
    <property type="match status" value="1"/>
</dbReference>
<dbReference type="GO" id="GO:0097367">
    <property type="term" value="F:carbohydrate derivative binding"/>
    <property type="evidence" value="ECO:0007669"/>
    <property type="project" value="InterPro"/>
</dbReference>
<dbReference type="PROSITE" id="PS51071">
    <property type="entry name" value="HTH_RPIR"/>
    <property type="match status" value="1"/>
</dbReference>
<feature type="domain" description="HTH rpiR-type" evidence="4">
    <location>
        <begin position="1"/>
        <end position="76"/>
    </location>
</feature>
<dbReference type="InterPro" id="IPR036388">
    <property type="entry name" value="WH-like_DNA-bd_sf"/>
</dbReference>
<dbReference type="InterPro" id="IPR000281">
    <property type="entry name" value="HTH_RpiR"/>
</dbReference>
<protein>
    <submittedName>
        <fullName evidence="6">Transcriptional regulator</fullName>
    </submittedName>
</protein>
<dbReference type="SUPFAM" id="SSF53697">
    <property type="entry name" value="SIS domain"/>
    <property type="match status" value="1"/>
</dbReference>
<proteinExistence type="predicted"/>
<organism evidence="6 7">
    <name type="scientific">Lactiplantibacillus fabifermentans DSM 21115</name>
    <dbReference type="NCBI Taxonomy" id="1413187"/>
    <lineage>
        <taxon>Bacteria</taxon>
        <taxon>Bacillati</taxon>
        <taxon>Bacillota</taxon>
        <taxon>Bacilli</taxon>
        <taxon>Lactobacillales</taxon>
        <taxon>Lactobacillaceae</taxon>
        <taxon>Lactiplantibacillus</taxon>
    </lineage>
</organism>
<evidence type="ECO:0000256" key="2">
    <source>
        <dbReference type="ARBA" id="ARBA00023125"/>
    </source>
</evidence>
<evidence type="ECO:0000256" key="1">
    <source>
        <dbReference type="ARBA" id="ARBA00023015"/>
    </source>
</evidence>
<feature type="domain" description="SIS" evidence="5">
    <location>
        <begin position="125"/>
        <end position="266"/>
    </location>
</feature>
<evidence type="ECO:0000259" key="5">
    <source>
        <dbReference type="PROSITE" id="PS51464"/>
    </source>
</evidence>
<dbReference type="GO" id="GO:1901135">
    <property type="term" value="P:carbohydrate derivative metabolic process"/>
    <property type="evidence" value="ECO:0007669"/>
    <property type="project" value="InterPro"/>
</dbReference>
<dbReference type="InterPro" id="IPR001347">
    <property type="entry name" value="SIS_dom"/>
</dbReference>
<dbReference type="PROSITE" id="PS51464">
    <property type="entry name" value="SIS"/>
    <property type="match status" value="1"/>
</dbReference>
<dbReference type="CDD" id="cd05013">
    <property type="entry name" value="SIS_RpiR"/>
    <property type="match status" value="1"/>
</dbReference>
<dbReference type="Pfam" id="PF01380">
    <property type="entry name" value="SIS"/>
    <property type="match status" value="1"/>
</dbReference>
<comment type="caution">
    <text evidence="6">The sequence shown here is derived from an EMBL/GenBank/DDBJ whole genome shotgun (WGS) entry which is preliminary data.</text>
</comment>
<dbReference type="InterPro" id="IPR035472">
    <property type="entry name" value="RpiR-like_SIS"/>
</dbReference>
<dbReference type="Gene3D" id="3.40.50.10490">
    <property type="entry name" value="Glucose-6-phosphate isomerase like protein, domain 1"/>
    <property type="match status" value="1"/>
</dbReference>
<keyword evidence="1" id="KW-0805">Transcription regulation</keyword>
<keyword evidence="3" id="KW-0804">Transcription</keyword>
<dbReference type="RefSeq" id="WP_024624567.1">
    <property type="nucleotide sequence ID" value="NZ_AYGX02000146.1"/>
</dbReference>
<keyword evidence="2" id="KW-0238">DNA-binding</keyword>
<evidence type="ECO:0000259" key="4">
    <source>
        <dbReference type="PROSITE" id="PS51071"/>
    </source>
</evidence>
<dbReference type="InterPro" id="IPR009057">
    <property type="entry name" value="Homeodomain-like_sf"/>
</dbReference>
<dbReference type="PANTHER" id="PTHR30514">
    <property type="entry name" value="GLUCOKINASE"/>
    <property type="match status" value="1"/>
</dbReference>
<dbReference type="PANTHER" id="PTHR30514:SF10">
    <property type="entry name" value="MURR_RPIR FAMILY TRANSCRIPTIONAL REGULATOR"/>
    <property type="match status" value="1"/>
</dbReference>
<evidence type="ECO:0000313" key="6">
    <source>
        <dbReference type="EMBL" id="KRO25562.1"/>
    </source>
</evidence>
<dbReference type="Proteomes" id="UP000050920">
    <property type="component" value="Unassembled WGS sequence"/>
</dbReference>
<dbReference type="Gene3D" id="1.10.10.10">
    <property type="entry name" value="Winged helix-like DNA-binding domain superfamily/Winged helix DNA-binding domain"/>
    <property type="match status" value="1"/>
</dbReference>
<dbReference type="AlphaFoldDB" id="A0A0R2NQV4"/>
<dbReference type="GO" id="GO:0003700">
    <property type="term" value="F:DNA-binding transcription factor activity"/>
    <property type="evidence" value="ECO:0007669"/>
    <property type="project" value="InterPro"/>
</dbReference>
<reference evidence="6 7" key="1">
    <citation type="journal article" date="2015" name="Genome Announc.">
        <title>Expanding the biotechnology potential of lactobacilli through comparative genomics of 213 strains and associated genera.</title>
        <authorList>
            <person name="Sun Z."/>
            <person name="Harris H.M."/>
            <person name="McCann A."/>
            <person name="Guo C."/>
            <person name="Argimon S."/>
            <person name="Zhang W."/>
            <person name="Yang X."/>
            <person name="Jeffery I.B."/>
            <person name="Cooney J.C."/>
            <person name="Kagawa T.F."/>
            <person name="Liu W."/>
            <person name="Song Y."/>
            <person name="Salvetti E."/>
            <person name="Wrobel A."/>
            <person name="Rasinkangas P."/>
            <person name="Parkhill J."/>
            <person name="Rea M.C."/>
            <person name="O'Sullivan O."/>
            <person name="Ritari J."/>
            <person name="Douillard F.P."/>
            <person name="Paul Ross R."/>
            <person name="Yang R."/>
            <person name="Briner A.E."/>
            <person name="Felis G.E."/>
            <person name="de Vos W.M."/>
            <person name="Barrangou R."/>
            <person name="Klaenhammer T.R."/>
            <person name="Caufield P.W."/>
            <person name="Cui Y."/>
            <person name="Zhang H."/>
            <person name="O'Toole P.W."/>
        </authorList>
    </citation>
    <scope>NUCLEOTIDE SEQUENCE [LARGE SCALE GENOMIC DNA]</scope>
    <source>
        <strain evidence="6 7">DSM 21115</strain>
    </source>
</reference>
<dbReference type="SUPFAM" id="SSF46689">
    <property type="entry name" value="Homeodomain-like"/>
    <property type="match status" value="1"/>
</dbReference>
<dbReference type="InterPro" id="IPR047640">
    <property type="entry name" value="RpiR-like"/>
</dbReference>
<accession>A0A0R2NQV4</accession>
<gene>
    <name evidence="6" type="ORF">DY78_GL001227</name>
</gene>
<name>A0A0R2NQV4_9LACO</name>
<dbReference type="GO" id="GO:0003677">
    <property type="term" value="F:DNA binding"/>
    <property type="evidence" value="ECO:0007669"/>
    <property type="project" value="UniProtKB-KW"/>
</dbReference>
<evidence type="ECO:0000313" key="7">
    <source>
        <dbReference type="Proteomes" id="UP000050920"/>
    </source>
</evidence>